<dbReference type="PROSITE" id="PS51481">
    <property type="entry name" value="DHAK"/>
    <property type="match status" value="1"/>
</dbReference>
<dbReference type="GO" id="GO:0006071">
    <property type="term" value="P:glycerol metabolic process"/>
    <property type="evidence" value="ECO:0007669"/>
    <property type="project" value="InterPro"/>
</dbReference>
<accession>A0A433QL80</accession>
<dbReference type="InterPro" id="IPR004006">
    <property type="entry name" value="DhaK_dom"/>
</dbReference>
<dbReference type="Pfam" id="PF02733">
    <property type="entry name" value="Dak1"/>
    <property type="match status" value="1"/>
</dbReference>
<keyword evidence="3" id="KW-1185">Reference proteome</keyword>
<dbReference type="SUPFAM" id="SSF82549">
    <property type="entry name" value="DAK1/DegV-like"/>
    <property type="match status" value="1"/>
</dbReference>
<dbReference type="GO" id="GO:0004371">
    <property type="term" value="F:glycerone kinase activity"/>
    <property type="evidence" value="ECO:0007669"/>
    <property type="project" value="InterPro"/>
</dbReference>
<gene>
    <name evidence="2" type="ORF">BC938DRAFT_479286</name>
</gene>
<feature type="domain" description="DhaK" evidence="1">
    <location>
        <begin position="1"/>
        <end position="104"/>
    </location>
</feature>
<evidence type="ECO:0000313" key="3">
    <source>
        <dbReference type="Proteomes" id="UP000274822"/>
    </source>
</evidence>
<sequence length="104" mass="11114">MLTLGDSVGKRQRYICDSISYGGHWVPEFPLKASDTGSAGHEPAPAAFVGPSMLTTAVTNQSFALPATGQILAALRAARSPHGIFADHQELYGRFACTLVWPRV</sequence>
<dbReference type="Proteomes" id="UP000274822">
    <property type="component" value="Unassembled WGS sequence"/>
</dbReference>
<dbReference type="AlphaFoldDB" id="A0A433QL80"/>
<name>A0A433QL80_9FUNG</name>
<organism evidence="2 3">
    <name type="scientific">Jimgerdemannia flammicorona</name>
    <dbReference type="NCBI Taxonomy" id="994334"/>
    <lineage>
        <taxon>Eukaryota</taxon>
        <taxon>Fungi</taxon>
        <taxon>Fungi incertae sedis</taxon>
        <taxon>Mucoromycota</taxon>
        <taxon>Mucoromycotina</taxon>
        <taxon>Endogonomycetes</taxon>
        <taxon>Endogonales</taxon>
        <taxon>Endogonaceae</taxon>
        <taxon>Jimgerdemannia</taxon>
    </lineage>
</organism>
<comment type="caution">
    <text evidence="2">The sequence shown here is derived from an EMBL/GenBank/DDBJ whole genome shotgun (WGS) entry which is preliminary data.</text>
</comment>
<evidence type="ECO:0000259" key="1">
    <source>
        <dbReference type="PROSITE" id="PS51481"/>
    </source>
</evidence>
<dbReference type="EMBL" id="RBNJ01003789">
    <property type="protein sequence ID" value="RUS30518.1"/>
    <property type="molecule type" value="Genomic_DNA"/>
</dbReference>
<protein>
    <recommendedName>
        <fullName evidence="1">DhaK domain-containing protein</fullName>
    </recommendedName>
</protein>
<proteinExistence type="predicted"/>
<evidence type="ECO:0000313" key="2">
    <source>
        <dbReference type="EMBL" id="RUS30518.1"/>
    </source>
</evidence>
<dbReference type="Gene3D" id="3.40.50.10440">
    <property type="entry name" value="Dihydroxyacetone kinase, domain 1"/>
    <property type="match status" value="1"/>
</dbReference>
<reference evidence="2 3" key="1">
    <citation type="journal article" date="2018" name="New Phytol.">
        <title>Phylogenomics of Endogonaceae and evolution of mycorrhizas within Mucoromycota.</title>
        <authorList>
            <person name="Chang Y."/>
            <person name="Desiro A."/>
            <person name="Na H."/>
            <person name="Sandor L."/>
            <person name="Lipzen A."/>
            <person name="Clum A."/>
            <person name="Barry K."/>
            <person name="Grigoriev I.V."/>
            <person name="Martin F.M."/>
            <person name="Stajich J.E."/>
            <person name="Smith M.E."/>
            <person name="Bonito G."/>
            <person name="Spatafora J.W."/>
        </authorList>
    </citation>
    <scope>NUCLEOTIDE SEQUENCE [LARGE SCALE GENOMIC DNA]</scope>
    <source>
        <strain evidence="2 3">AD002</strain>
    </source>
</reference>